<protein>
    <submittedName>
        <fullName evidence="5">Rhamnosyltransferase</fullName>
    </submittedName>
</protein>
<sequence length="315" mass="36074">MVRYGIIVPTYNAGVDWKHWLSITTKINNKKNIVVIDSSSSDSTVDTALQYGVKTISIPKSEFNHGGTRNNALKALSDIDVVVFLTQDAQLATEDEITKLLKCFIDKEVAAVYGRQIPHANANPLAKHARLFNYSDKSYIRSKTDIRKFGIKSAFMSNSFAAYRTSVFHELGGFPEHTILAEDMFLTAKMILSGYKVVYCSEAVVYHSHNYSPWEEFRRYFDIGVFHTCQSWIQQEFGDASDEGIKFVKSELNYLLKNAPLWIPRALLTTALKLIGYKLGKNYRRIPKSWCQRFSMYKSYWIQQSLAERGLQKNI</sequence>
<accession>A0ABX8LZR8</accession>
<keyword evidence="6" id="KW-1185">Reference proteome</keyword>
<organism evidence="5 6">
    <name type="scientific">Photorhabdus akhurstii</name>
    <dbReference type="NCBI Taxonomy" id="171438"/>
    <lineage>
        <taxon>Bacteria</taxon>
        <taxon>Pseudomonadati</taxon>
        <taxon>Pseudomonadota</taxon>
        <taxon>Gammaproteobacteria</taxon>
        <taxon>Enterobacterales</taxon>
        <taxon>Morganellaceae</taxon>
        <taxon>Photorhabdus</taxon>
    </lineage>
</organism>
<evidence type="ECO:0000313" key="5">
    <source>
        <dbReference type="EMBL" id="QXF36027.1"/>
    </source>
</evidence>
<feature type="domain" description="Glycosyltransferase 2-like" evidence="4">
    <location>
        <begin position="6"/>
        <end position="171"/>
    </location>
</feature>
<reference evidence="5 6" key="1">
    <citation type="submission" date="2017-03" db="EMBL/GenBank/DDBJ databases">
        <title>Genome comparison of Photorhabdus luminescens strain 0813-124 phase variants.</title>
        <authorList>
            <person name="Chien C.-C."/>
            <person name="Chen W.-J."/>
            <person name="Shih M.-C."/>
            <person name="Hsieh F.-C."/>
        </authorList>
    </citation>
    <scope>NUCLEOTIDE SEQUENCE [LARGE SCALE GENOMIC DNA]</scope>
    <source>
        <strain evidence="5 6">0813-124 phase II</strain>
    </source>
</reference>
<dbReference type="Proteomes" id="UP000693715">
    <property type="component" value="Chromosome"/>
</dbReference>
<evidence type="ECO:0000256" key="2">
    <source>
        <dbReference type="ARBA" id="ARBA00022676"/>
    </source>
</evidence>
<comment type="similarity">
    <text evidence="1">Belongs to the glycosyltransferase 2 family.</text>
</comment>
<gene>
    <name evidence="5" type="ORF">B0X70_24685</name>
</gene>
<keyword evidence="3" id="KW-0808">Transferase</keyword>
<dbReference type="RefSeq" id="WP_217470577.1">
    <property type="nucleotide sequence ID" value="NZ_CP020335.1"/>
</dbReference>
<dbReference type="PANTHER" id="PTHR43630:SF1">
    <property type="entry name" value="POLY-BETA-1,6-N-ACETYL-D-GLUCOSAMINE SYNTHASE"/>
    <property type="match status" value="1"/>
</dbReference>
<evidence type="ECO:0000256" key="3">
    <source>
        <dbReference type="ARBA" id="ARBA00022679"/>
    </source>
</evidence>
<proteinExistence type="inferred from homology"/>
<dbReference type="PANTHER" id="PTHR43630">
    <property type="entry name" value="POLY-BETA-1,6-N-ACETYL-D-GLUCOSAMINE SYNTHASE"/>
    <property type="match status" value="1"/>
</dbReference>
<evidence type="ECO:0000256" key="1">
    <source>
        <dbReference type="ARBA" id="ARBA00006739"/>
    </source>
</evidence>
<name>A0ABX8LZR8_9GAMM</name>
<evidence type="ECO:0000259" key="4">
    <source>
        <dbReference type="Pfam" id="PF00535"/>
    </source>
</evidence>
<dbReference type="InterPro" id="IPR001173">
    <property type="entry name" value="Glyco_trans_2-like"/>
</dbReference>
<dbReference type="EMBL" id="CP020335">
    <property type="protein sequence ID" value="QXF36027.1"/>
    <property type="molecule type" value="Genomic_DNA"/>
</dbReference>
<evidence type="ECO:0000313" key="6">
    <source>
        <dbReference type="Proteomes" id="UP000693715"/>
    </source>
</evidence>
<keyword evidence="2" id="KW-0328">Glycosyltransferase</keyword>
<dbReference type="Pfam" id="PF00535">
    <property type="entry name" value="Glycos_transf_2"/>
    <property type="match status" value="1"/>
</dbReference>